<name>A0A3B0X886_9ZZZZ</name>
<dbReference type="AlphaFoldDB" id="A0A3B0X886"/>
<organism evidence="2">
    <name type="scientific">hydrothermal vent metagenome</name>
    <dbReference type="NCBI Taxonomy" id="652676"/>
    <lineage>
        <taxon>unclassified sequences</taxon>
        <taxon>metagenomes</taxon>
        <taxon>ecological metagenomes</taxon>
    </lineage>
</organism>
<dbReference type="EMBL" id="UOFH01000094">
    <property type="protein sequence ID" value="VAW59672.1"/>
    <property type="molecule type" value="Genomic_DNA"/>
</dbReference>
<dbReference type="InterPro" id="IPR002068">
    <property type="entry name" value="A-crystallin/Hsp20_dom"/>
</dbReference>
<gene>
    <name evidence="2" type="ORF">MNBD_GAMMA08-1384</name>
</gene>
<dbReference type="PROSITE" id="PS01031">
    <property type="entry name" value="SHSP"/>
    <property type="match status" value="1"/>
</dbReference>
<reference evidence="2" key="1">
    <citation type="submission" date="2018-06" db="EMBL/GenBank/DDBJ databases">
        <authorList>
            <person name="Zhirakovskaya E."/>
        </authorList>
    </citation>
    <scope>NUCLEOTIDE SEQUENCE</scope>
</reference>
<dbReference type="InterPro" id="IPR031107">
    <property type="entry name" value="Small_HSP"/>
</dbReference>
<dbReference type="CDD" id="cd06464">
    <property type="entry name" value="ACD_sHsps-like"/>
    <property type="match status" value="1"/>
</dbReference>
<evidence type="ECO:0000313" key="2">
    <source>
        <dbReference type="EMBL" id="VAW59672.1"/>
    </source>
</evidence>
<accession>A0A3B0X886</accession>
<dbReference type="SUPFAM" id="SSF49764">
    <property type="entry name" value="HSP20-like chaperones"/>
    <property type="match status" value="1"/>
</dbReference>
<evidence type="ECO:0000259" key="1">
    <source>
        <dbReference type="PROSITE" id="PS01031"/>
    </source>
</evidence>
<feature type="domain" description="SHSP" evidence="1">
    <location>
        <begin position="83"/>
        <end position="196"/>
    </location>
</feature>
<proteinExistence type="predicted"/>
<dbReference type="Gene3D" id="2.60.40.790">
    <property type="match status" value="1"/>
</dbReference>
<sequence length="196" mass="22204">MNLEKLNPWNWFKHENNAANEAAQIPLTRAETTPVKSNSTSLTNSFAGDSIFRLHQQMDQLFEDVWNAAGMPSRLRMPQNLGLTESGYLPQLDISGDEKSYEVTLDVPGFTESDINIEVNGDALTITGKKEDKNEIKDKQFYRIERHYGSFKRTLSLPDDVNVDEVNAKLKDGILTLSMPRSETLKKDVRRIDIAS</sequence>
<dbReference type="PANTHER" id="PTHR11527">
    <property type="entry name" value="HEAT-SHOCK PROTEIN 20 FAMILY MEMBER"/>
    <property type="match status" value="1"/>
</dbReference>
<dbReference type="Pfam" id="PF00011">
    <property type="entry name" value="HSP20"/>
    <property type="match status" value="1"/>
</dbReference>
<protein>
    <recommendedName>
        <fullName evidence="1">SHSP domain-containing protein</fullName>
    </recommendedName>
</protein>
<dbReference type="InterPro" id="IPR008978">
    <property type="entry name" value="HSP20-like_chaperone"/>
</dbReference>